<keyword evidence="2" id="KW-1185">Reference proteome</keyword>
<proteinExistence type="predicted"/>
<evidence type="ECO:0000313" key="1">
    <source>
        <dbReference type="EMBL" id="GHA20336.1"/>
    </source>
</evidence>
<protein>
    <submittedName>
        <fullName evidence="1">Uncharacterized protein</fullName>
    </submittedName>
</protein>
<reference evidence="1" key="2">
    <citation type="submission" date="2020-09" db="EMBL/GenBank/DDBJ databases">
        <authorList>
            <person name="Sun Q."/>
            <person name="Kim S."/>
        </authorList>
    </citation>
    <scope>NUCLEOTIDE SEQUENCE</scope>
    <source>
        <strain evidence="1">KCTC 12711</strain>
    </source>
</reference>
<comment type="caution">
    <text evidence="1">The sequence shown here is derived from an EMBL/GenBank/DDBJ whole genome shotgun (WGS) entry which is preliminary data.</text>
</comment>
<name>A0A918S2B4_9GAMM</name>
<organism evidence="1 2">
    <name type="scientific">Arenicella chitinivorans</name>
    <dbReference type="NCBI Taxonomy" id="1329800"/>
    <lineage>
        <taxon>Bacteria</taxon>
        <taxon>Pseudomonadati</taxon>
        <taxon>Pseudomonadota</taxon>
        <taxon>Gammaproteobacteria</taxon>
        <taxon>Arenicellales</taxon>
        <taxon>Arenicellaceae</taxon>
        <taxon>Arenicella</taxon>
    </lineage>
</organism>
<dbReference type="AlphaFoldDB" id="A0A918S2B4"/>
<sequence length="66" mass="7594">MEVNLEKSHVALTLEKLPDLFDKNRVSVKSSEDQIELFSESDIIELQQLTCEQIRHIGSIRLHCGE</sequence>
<dbReference type="Proteomes" id="UP000614811">
    <property type="component" value="Unassembled WGS sequence"/>
</dbReference>
<dbReference type="EMBL" id="BMXA01000008">
    <property type="protein sequence ID" value="GHA20336.1"/>
    <property type="molecule type" value="Genomic_DNA"/>
</dbReference>
<accession>A0A918S2B4</accession>
<reference evidence="1" key="1">
    <citation type="journal article" date="2014" name="Int. J. Syst. Evol. Microbiol.">
        <title>Complete genome sequence of Corynebacterium casei LMG S-19264T (=DSM 44701T), isolated from a smear-ripened cheese.</title>
        <authorList>
            <consortium name="US DOE Joint Genome Institute (JGI-PGF)"/>
            <person name="Walter F."/>
            <person name="Albersmeier A."/>
            <person name="Kalinowski J."/>
            <person name="Ruckert C."/>
        </authorList>
    </citation>
    <scope>NUCLEOTIDE SEQUENCE</scope>
    <source>
        <strain evidence="1">KCTC 12711</strain>
    </source>
</reference>
<evidence type="ECO:0000313" key="2">
    <source>
        <dbReference type="Proteomes" id="UP000614811"/>
    </source>
</evidence>
<gene>
    <name evidence="1" type="ORF">GCM10008090_32940</name>
</gene>